<feature type="non-terminal residue" evidence="3">
    <location>
        <position position="1"/>
    </location>
</feature>
<reference evidence="3 4" key="1">
    <citation type="journal article" date="2013" name="Curr. Biol.">
        <title>The Genome of the Foraminiferan Reticulomyxa filosa.</title>
        <authorList>
            <person name="Glockner G."/>
            <person name="Hulsmann N."/>
            <person name="Schleicher M."/>
            <person name="Noegel A.A."/>
            <person name="Eichinger L."/>
            <person name="Gallinger C."/>
            <person name="Pawlowski J."/>
            <person name="Sierra R."/>
            <person name="Euteneuer U."/>
            <person name="Pillet L."/>
            <person name="Moustafa A."/>
            <person name="Platzer M."/>
            <person name="Groth M."/>
            <person name="Szafranski K."/>
            <person name="Schliwa M."/>
        </authorList>
    </citation>
    <scope>NUCLEOTIDE SEQUENCE [LARGE SCALE GENOMIC DNA]</scope>
</reference>
<sequence>DNDNDNDNDNNNDNDNDNDNEHGNRNANGDGEQVGGHNYNGGDAPQFVRSYMYAYEYGYGNHIEQERKRDKNKDENENENRNENKNGNGNGNGTMHTNENTNEDGERANTTKNEKQPRTRKEAFKKWLEKKVELPQYMSLFEKSQIDDVKYLNQLSDENSLVEIGMDNLFHRNLFKEECKKYLEQKQKLQEWIYSCVGNNTGVTQYFVDLLERQGIYSLDALLTVVPNGDVWNNIVALRHDIHDLDGASLPSSIADKMYLQYHHTLWLEIQKEQASVSPQQNKVMEGYADNRVQDTGDLWHSFVRKGLVSINNP</sequence>
<feature type="domain" description="SAM" evidence="2">
    <location>
        <begin position="119"/>
        <end position="185"/>
    </location>
</feature>
<keyword evidence="4" id="KW-1185">Reference proteome</keyword>
<proteinExistence type="predicted"/>
<feature type="region of interest" description="Disordered" evidence="1">
    <location>
        <begin position="1"/>
        <end position="43"/>
    </location>
</feature>
<feature type="compositionally biased region" description="Acidic residues" evidence="1">
    <location>
        <begin position="1"/>
        <end position="18"/>
    </location>
</feature>
<evidence type="ECO:0000313" key="4">
    <source>
        <dbReference type="Proteomes" id="UP000023152"/>
    </source>
</evidence>
<accession>X6P282</accession>
<gene>
    <name evidence="3" type="ORF">RFI_04939</name>
</gene>
<evidence type="ECO:0000256" key="1">
    <source>
        <dbReference type="SAM" id="MobiDB-lite"/>
    </source>
</evidence>
<name>X6P282_RETFI</name>
<comment type="caution">
    <text evidence="3">The sequence shown here is derived from an EMBL/GenBank/DDBJ whole genome shotgun (WGS) entry which is preliminary data.</text>
</comment>
<dbReference type="Proteomes" id="UP000023152">
    <property type="component" value="Unassembled WGS sequence"/>
</dbReference>
<dbReference type="InterPro" id="IPR001660">
    <property type="entry name" value="SAM"/>
</dbReference>
<dbReference type="Gene3D" id="1.10.150.50">
    <property type="entry name" value="Transcription Factor, Ets-1"/>
    <property type="match status" value="1"/>
</dbReference>
<protein>
    <recommendedName>
        <fullName evidence="2">SAM domain-containing protein</fullName>
    </recommendedName>
</protein>
<evidence type="ECO:0000259" key="2">
    <source>
        <dbReference type="PROSITE" id="PS50105"/>
    </source>
</evidence>
<dbReference type="EMBL" id="ASPP01004419">
    <property type="protein sequence ID" value="ETO32179.1"/>
    <property type="molecule type" value="Genomic_DNA"/>
</dbReference>
<organism evidence="3 4">
    <name type="scientific">Reticulomyxa filosa</name>
    <dbReference type="NCBI Taxonomy" id="46433"/>
    <lineage>
        <taxon>Eukaryota</taxon>
        <taxon>Sar</taxon>
        <taxon>Rhizaria</taxon>
        <taxon>Retaria</taxon>
        <taxon>Foraminifera</taxon>
        <taxon>Monothalamids</taxon>
        <taxon>Reticulomyxidae</taxon>
        <taxon>Reticulomyxa</taxon>
    </lineage>
</organism>
<feature type="compositionally biased region" description="Basic and acidic residues" evidence="1">
    <location>
        <begin position="104"/>
        <end position="122"/>
    </location>
</feature>
<dbReference type="Pfam" id="PF00536">
    <property type="entry name" value="SAM_1"/>
    <property type="match status" value="1"/>
</dbReference>
<dbReference type="AlphaFoldDB" id="X6P282"/>
<dbReference type="SUPFAM" id="SSF47769">
    <property type="entry name" value="SAM/Pointed domain"/>
    <property type="match status" value="1"/>
</dbReference>
<dbReference type="PROSITE" id="PS50105">
    <property type="entry name" value="SAM_DOMAIN"/>
    <property type="match status" value="1"/>
</dbReference>
<feature type="compositionally biased region" description="Basic and acidic residues" evidence="1">
    <location>
        <begin position="64"/>
        <end position="84"/>
    </location>
</feature>
<evidence type="ECO:0000313" key="3">
    <source>
        <dbReference type="EMBL" id="ETO32179.1"/>
    </source>
</evidence>
<feature type="region of interest" description="Disordered" evidence="1">
    <location>
        <begin position="64"/>
        <end position="122"/>
    </location>
</feature>
<dbReference type="InterPro" id="IPR013761">
    <property type="entry name" value="SAM/pointed_sf"/>
</dbReference>